<keyword evidence="1 2" id="KW-0732">Signal</keyword>
<feature type="chain" id="PRO_5038850979" evidence="2">
    <location>
        <begin position="27"/>
        <end position="214"/>
    </location>
</feature>
<dbReference type="PANTHER" id="PTHR43308">
    <property type="entry name" value="OUTER MEMBRANE PROTEIN ALPHA-RELATED"/>
    <property type="match status" value="1"/>
</dbReference>
<accession>A0A1G8M6F4</accession>
<name>A0A1G8M6F4_9BACI</name>
<dbReference type="Pfam" id="PF00395">
    <property type="entry name" value="SLH"/>
    <property type="match status" value="3"/>
</dbReference>
<dbReference type="InterPro" id="IPR006311">
    <property type="entry name" value="TAT_signal"/>
</dbReference>
<dbReference type="PROSITE" id="PS51318">
    <property type="entry name" value="TAT"/>
    <property type="match status" value="1"/>
</dbReference>
<organism evidence="4 5">
    <name type="scientific">Alteribacillus bidgolensis</name>
    <dbReference type="NCBI Taxonomy" id="930129"/>
    <lineage>
        <taxon>Bacteria</taxon>
        <taxon>Bacillati</taxon>
        <taxon>Bacillota</taxon>
        <taxon>Bacilli</taxon>
        <taxon>Bacillales</taxon>
        <taxon>Bacillaceae</taxon>
        <taxon>Alteribacillus</taxon>
    </lineage>
</organism>
<feature type="domain" description="SLH" evidence="3">
    <location>
        <begin position="36"/>
        <end position="99"/>
    </location>
</feature>
<feature type="signal peptide" evidence="2">
    <location>
        <begin position="1"/>
        <end position="26"/>
    </location>
</feature>
<sequence length="214" mass="23288">MGYQPKSYRKFLATSLSAAVVASAGASTVAVQQADAAESFSDVSNSFWASESIQRLADEGIINGYKDGTYRPNEDINRGQVSELLVKAFDLEVDQNASAPFEDLSDESYYTPYAAAVKEAGYIKGRENNTVFAGGMDLSREQMATILVRAFELEPVEDSDATVGDLDEAHASHQSNIEILAQYDITSTADGNFRPKETVTRAQFAAFLDRALQL</sequence>
<feature type="domain" description="SLH" evidence="3">
    <location>
        <begin position="100"/>
        <end position="159"/>
    </location>
</feature>
<dbReference type="Proteomes" id="UP000199017">
    <property type="component" value="Unassembled WGS sequence"/>
</dbReference>
<evidence type="ECO:0000313" key="4">
    <source>
        <dbReference type="EMBL" id="SDI63536.1"/>
    </source>
</evidence>
<dbReference type="InterPro" id="IPR051465">
    <property type="entry name" value="Cell_Envelope_Struct_Comp"/>
</dbReference>
<feature type="domain" description="SLH" evidence="3">
    <location>
        <begin position="160"/>
        <end position="214"/>
    </location>
</feature>
<protein>
    <submittedName>
        <fullName evidence="4">S-layer homology domain-containing protein</fullName>
    </submittedName>
</protein>
<dbReference type="InterPro" id="IPR001119">
    <property type="entry name" value="SLH_dom"/>
</dbReference>
<proteinExistence type="predicted"/>
<dbReference type="OrthoDB" id="5845122at2"/>
<dbReference type="RefSeq" id="WP_091586669.1">
    <property type="nucleotide sequence ID" value="NZ_FNDU01000009.1"/>
</dbReference>
<gene>
    <name evidence="4" type="ORF">SAMN05216352_109234</name>
</gene>
<evidence type="ECO:0000256" key="1">
    <source>
        <dbReference type="ARBA" id="ARBA00022729"/>
    </source>
</evidence>
<evidence type="ECO:0000256" key="2">
    <source>
        <dbReference type="SAM" id="SignalP"/>
    </source>
</evidence>
<dbReference type="AlphaFoldDB" id="A0A1G8M6F4"/>
<evidence type="ECO:0000259" key="3">
    <source>
        <dbReference type="PROSITE" id="PS51272"/>
    </source>
</evidence>
<dbReference type="STRING" id="930129.SAMN05216352_109234"/>
<dbReference type="PANTHER" id="PTHR43308:SF1">
    <property type="entry name" value="OUTER MEMBRANE PROTEIN ALPHA"/>
    <property type="match status" value="1"/>
</dbReference>
<evidence type="ECO:0000313" key="5">
    <source>
        <dbReference type="Proteomes" id="UP000199017"/>
    </source>
</evidence>
<dbReference type="PROSITE" id="PS51272">
    <property type="entry name" value="SLH"/>
    <property type="match status" value="3"/>
</dbReference>
<reference evidence="4 5" key="1">
    <citation type="submission" date="2016-10" db="EMBL/GenBank/DDBJ databases">
        <authorList>
            <person name="de Groot N.N."/>
        </authorList>
    </citation>
    <scope>NUCLEOTIDE SEQUENCE [LARGE SCALE GENOMIC DNA]</scope>
    <source>
        <strain evidence="5">P4B,CCM 7963,CECT 7998,DSM 25260,IBRC-M 10614,KCTC 13821</strain>
    </source>
</reference>
<keyword evidence="5" id="KW-1185">Reference proteome</keyword>
<dbReference type="EMBL" id="FNDU01000009">
    <property type="protein sequence ID" value="SDI63536.1"/>
    <property type="molecule type" value="Genomic_DNA"/>
</dbReference>